<dbReference type="AlphaFoldDB" id="A0A314XFS8"/>
<evidence type="ECO:0000256" key="1">
    <source>
        <dbReference type="ARBA" id="ARBA00004370"/>
    </source>
</evidence>
<dbReference type="OrthoDB" id="5984008at2759"/>
<evidence type="ECO:0000313" key="7">
    <source>
        <dbReference type="Proteomes" id="UP000250321"/>
    </source>
</evidence>
<keyword evidence="4" id="KW-0472">Membrane</keyword>
<dbReference type="InterPro" id="IPR028082">
    <property type="entry name" value="Peripla_BP_I"/>
</dbReference>
<dbReference type="SUPFAM" id="SSF53822">
    <property type="entry name" value="Periplasmic binding protein-like I"/>
    <property type="match status" value="1"/>
</dbReference>
<dbReference type="InterPro" id="IPR001828">
    <property type="entry name" value="ANF_lig-bd_rcpt"/>
</dbReference>
<keyword evidence="2" id="KW-0812">Transmembrane</keyword>
<gene>
    <name evidence="6" type="ORF">Pyn_21209</name>
</gene>
<evidence type="ECO:0000313" key="6">
    <source>
        <dbReference type="EMBL" id="PQP92162.1"/>
    </source>
</evidence>
<keyword evidence="3" id="KW-1133">Transmembrane helix</keyword>
<evidence type="ECO:0000256" key="4">
    <source>
        <dbReference type="ARBA" id="ARBA00023136"/>
    </source>
</evidence>
<name>A0A314XFS8_PRUYE</name>
<dbReference type="EMBL" id="PJQY01002610">
    <property type="protein sequence ID" value="PQP92162.1"/>
    <property type="molecule type" value="Genomic_DNA"/>
</dbReference>
<dbReference type="Pfam" id="PF01094">
    <property type="entry name" value="ANF_receptor"/>
    <property type="match status" value="1"/>
</dbReference>
<evidence type="ECO:0000259" key="5">
    <source>
        <dbReference type="Pfam" id="PF01094"/>
    </source>
</evidence>
<dbReference type="STRING" id="2094558.A0A314XFS8"/>
<protein>
    <submittedName>
        <fullName evidence="6">Glutamate receptor 3.7</fullName>
    </submittedName>
</protein>
<dbReference type="GO" id="GO:0016020">
    <property type="term" value="C:membrane"/>
    <property type="evidence" value="ECO:0007669"/>
    <property type="project" value="UniProtKB-SubCell"/>
</dbReference>
<sequence length="101" mass="11367">MQKEGLASSELNAYGLCAYDTVWAVAHSIENFINEYRNISFSFSDMKPSEIELGKLKVFDGGSLLRGKLLKTNMNGLTGQVQFNEDRIVLLVVMMSLILFR</sequence>
<evidence type="ECO:0000256" key="3">
    <source>
        <dbReference type="ARBA" id="ARBA00022989"/>
    </source>
</evidence>
<evidence type="ECO:0000256" key="2">
    <source>
        <dbReference type="ARBA" id="ARBA00022692"/>
    </source>
</evidence>
<accession>A0A314XFS8</accession>
<organism evidence="6 7">
    <name type="scientific">Prunus yedoensis var. nudiflora</name>
    <dbReference type="NCBI Taxonomy" id="2094558"/>
    <lineage>
        <taxon>Eukaryota</taxon>
        <taxon>Viridiplantae</taxon>
        <taxon>Streptophyta</taxon>
        <taxon>Embryophyta</taxon>
        <taxon>Tracheophyta</taxon>
        <taxon>Spermatophyta</taxon>
        <taxon>Magnoliopsida</taxon>
        <taxon>eudicotyledons</taxon>
        <taxon>Gunneridae</taxon>
        <taxon>Pentapetalae</taxon>
        <taxon>rosids</taxon>
        <taxon>fabids</taxon>
        <taxon>Rosales</taxon>
        <taxon>Rosaceae</taxon>
        <taxon>Amygdaloideae</taxon>
        <taxon>Amygdaleae</taxon>
        <taxon>Prunus</taxon>
    </lineage>
</organism>
<dbReference type="Gene3D" id="3.40.50.2300">
    <property type="match status" value="1"/>
</dbReference>
<keyword evidence="6" id="KW-0675">Receptor</keyword>
<comment type="caution">
    <text evidence="6">The sequence shown here is derived from an EMBL/GenBank/DDBJ whole genome shotgun (WGS) entry which is preliminary data.</text>
</comment>
<feature type="domain" description="Receptor ligand binding region" evidence="5">
    <location>
        <begin position="9"/>
        <end position="87"/>
    </location>
</feature>
<dbReference type="Proteomes" id="UP000250321">
    <property type="component" value="Unassembled WGS sequence"/>
</dbReference>
<keyword evidence="7" id="KW-1185">Reference proteome</keyword>
<comment type="subcellular location">
    <subcellularLocation>
        <location evidence="1">Membrane</location>
    </subcellularLocation>
</comment>
<proteinExistence type="predicted"/>
<reference evidence="6 7" key="1">
    <citation type="submission" date="2018-02" db="EMBL/GenBank/DDBJ databases">
        <title>Draft genome of wild Prunus yedoensis var. nudiflora.</title>
        <authorList>
            <person name="Baek S."/>
            <person name="Kim J.-H."/>
            <person name="Choi K."/>
            <person name="Kim G.-B."/>
            <person name="Cho A."/>
            <person name="Jang H."/>
            <person name="Shin C.-H."/>
            <person name="Yu H.-J."/>
            <person name="Mun J.-H."/>
        </authorList>
    </citation>
    <scope>NUCLEOTIDE SEQUENCE [LARGE SCALE GENOMIC DNA]</scope>
    <source>
        <strain evidence="7">cv. Jeju island</strain>
        <tissue evidence="6">Leaf</tissue>
    </source>
</reference>